<dbReference type="SFLD" id="SFLDG00363">
    <property type="entry name" value="AMPS_(cytGST):_Alpha-__Mu-__Pi"/>
    <property type="match status" value="2"/>
</dbReference>
<reference evidence="3 4" key="1">
    <citation type="submission" date="2022-05" db="EMBL/GenBank/DDBJ databases">
        <authorList>
            <consortium name="Genoscope - CEA"/>
            <person name="William W."/>
        </authorList>
    </citation>
    <scope>NUCLEOTIDE SEQUENCE [LARGE SCALE GENOMIC DNA]</scope>
</reference>
<dbReference type="Proteomes" id="UP001159405">
    <property type="component" value="Unassembled WGS sequence"/>
</dbReference>
<comment type="caution">
    <text evidence="3">The sequence shown here is derived from an EMBL/GenBank/DDBJ whole genome shotgun (WGS) entry which is preliminary data.</text>
</comment>
<dbReference type="InterPro" id="IPR050213">
    <property type="entry name" value="GST_superfamily"/>
</dbReference>
<organism evidence="3 4">
    <name type="scientific">Porites lobata</name>
    <dbReference type="NCBI Taxonomy" id="104759"/>
    <lineage>
        <taxon>Eukaryota</taxon>
        <taxon>Metazoa</taxon>
        <taxon>Cnidaria</taxon>
        <taxon>Anthozoa</taxon>
        <taxon>Hexacorallia</taxon>
        <taxon>Scleractinia</taxon>
        <taxon>Fungiina</taxon>
        <taxon>Poritidae</taxon>
        <taxon>Porites</taxon>
    </lineage>
</organism>
<evidence type="ECO:0000259" key="1">
    <source>
        <dbReference type="PROSITE" id="PS50404"/>
    </source>
</evidence>
<evidence type="ECO:0000259" key="2">
    <source>
        <dbReference type="PROSITE" id="PS50405"/>
    </source>
</evidence>
<dbReference type="EMBL" id="CALNXK010000100">
    <property type="protein sequence ID" value="CAH3155179.1"/>
    <property type="molecule type" value="Genomic_DNA"/>
</dbReference>
<dbReference type="InterPro" id="IPR004046">
    <property type="entry name" value="GST_C"/>
</dbReference>
<dbReference type="CDD" id="cd03039">
    <property type="entry name" value="GST_N_Sigma_like"/>
    <property type="match status" value="2"/>
</dbReference>
<dbReference type="SFLD" id="SFLDG01205">
    <property type="entry name" value="AMPS.1"/>
    <property type="match status" value="2"/>
</dbReference>
<sequence length="442" mass="50413">MSGYKLYYFAIRGRAEIDRWAFSAAEIEFEDIRLNRDEWVKEKESGRPPLGQMPFLVTPEGKILAQSGAIMKYICKKSGLSPSDSFDEAVADMIHDGVNDLRSLLLKAHFEKDEAAKETQLKEFFGTTLPARLEKYDALLKSKDNGEGFFLGAKLSYADISFVEFFNNLSLLVKKQKDEGKPAPDLDEIFKKFPLLDGHYKRVLDVPEIKAWKKKKKKTNMSGYKLYYFPARAKGEIDRWAFSAAKIDFEDIRVNFGEEWLKEKESGRPPLGQMPFLVTPEGKILAQSGAIMKYICKKAGLSPSDSFDEAVADMIHDGATDLRNLWLRTHFEKDEAAKETKLKEFLETTLPARLEKYEALLKSKDEGKGFFLGAKLSYADLSFVEFINSFSLMVKKQKDDGKPAPDLEELFKKFPLLDGHYKRVLDVPEIKAWVEKRPASDV</sequence>
<dbReference type="SUPFAM" id="SSF52833">
    <property type="entry name" value="Thioredoxin-like"/>
    <property type="match status" value="2"/>
</dbReference>
<keyword evidence="4" id="KW-1185">Reference proteome</keyword>
<dbReference type="CDD" id="cd03192">
    <property type="entry name" value="GST_C_Sigma_like"/>
    <property type="match status" value="2"/>
</dbReference>
<dbReference type="PROSITE" id="PS50405">
    <property type="entry name" value="GST_CTER"/>
    <property type="match status" value="2"/>
</dbReference>
<dbReference type="PANTHER" id="PTHR11571">
    <property type="entry name" value="GLUTATHIONE S-TRANSFERASE"/>
    <property type="match status" value="1"/>
</dbReference>
<proteinExistence type="predicted"/>
<gene>
    <name evidence="3" type="ORF">PLOB_00001228</name>
</gene>
<feature type="domain" description="GST C-terminal" evidence="2">
    <location>
        <begin position="305"/>
        <end position="442"/>
    </location>
</feature>
<dbReference type="InterPro" id="IPR036249">
    <property type="entry name" value="Thioredoxin-like_sf"/>
</dbReference>
<dbReference type="PANTHER" id="PTHR11571:SF150">
    <property type="entry name" value="GLUTATHIONE S-TRANSFERASE"/>
    <property type="match status" value="1"/>
</dbReference>
<dbReference type="SUPFAM" id="SSF47616">
    <property type="entry name" value="GST C-terminal domain-like"/>
    <property type="match status" value="2"/>
</dbReference>
<name>A0ABN8Q2C5_9CNID</name>
<dbReference type="Pfam" id="PF14497">
    <property type="entry name" value="GST_C_3"/>
    <property type="match status" value="2"/>
</dbReference>
<feature type="domain" description="GST C-terminal" evidence="2">
    <location>
        <begin position="84"/>
        <end position="221"/>
    </location>
</feature>
<evidence type="ECO:0008006" key="5">
    <source>
        <dbReference type="Google" id="ProtNLM"/>
    </source>
</evidence>
<feature type="domain" description="GST N-terminal" evidence="1">
    <location>
        <begin position="2"/>
        <end position="82"/>
    </location>
</feature>
<protein>
    <recommendedName>
        <fullName evidence="5">Glutathione S-transferase</fullName>
    </recommendedName>
</protein>
<accession>A0ABN8Q2C5</accession>
<dbReference type="InterPro" id="IPR040079">
    <property type="entry name" value="Glutathione_S-Trfase"/>
</dbReference>
<dbReference type="Pfam" id="PF02798">
    <property type="entry name" value="GST_N"/>
    <property type="match status" value="2"/>
</dbReference>
<feature type="domain" description="GST N-terminal" evidence="1">
    <location>
        <begin position="222"/>
        <end position="303"/>
    </location>
</feature>
<dbReference type="Gene3D" id="1.20.1050.10">
    <property type="match status" value="2"/>
</dbReference>
<dbReference type="PROSITE" id="PS50404">
    <property type="entry name" value="GST_NTER"/>
    <property type="match status" value="2"/>
</dbReference>
<evidence type="ECO:0000313" key="3">
    <source>
        <dbReference type="EMBL" id="CAH3155179.1"/>
    </source>
</evidence>
<evidence type="ECO:0000313" key="4">
    <source>
        <dbReference type="Proteomes" id="UP001159405"/>
    </source>
</evidence>
<dbReference type="InterPro" id="IPR010987">
    <property type="entry name" value="Glutathione-S-Trfase_C-like"/>
</dbReference>
<dbReference type="Gene3D" id="3.40.30.10">
    <property type="entry name" value="Glutaredoxin"/>
    <property type="match status" value="2"/>
</dbReference>
<dbReference type="InterPro" id="IPR036282">
    <property type="entry name" value="Glutathione-S-Trfase_C_sf"/>
</dbReference>
<dbReference type="InterPro" id="IPR004045">
    <property type="entry name" value="Glutathione_S-Trfase_N"/>
</dbReference>
<dbReference type="SFLD" id="SFLDS00019">
    <property type="entry name" value="Glutathione_Transferase_(cytos"/>
    <property type="match status" value="2"/>
</dbReference>